<accession>A0AAE1RJL7</accession>
<dbReference type="PANTHER" id="PTHR24056">
    <property type="entry name" value="CELL DIVISION PROTEIN KINASE"/>
    <property type="match status" value="1"/>
</dbReference>
<dbReference type="InterPro" id="IPR000719">
    <property type="entry name" value="Prot_kinase_dom"/>
</dbReference>
<keyword evidence="2" id="KW-0723">Serine/threonine-protein kinase</keyword>
<gene>
    <name evidence="10" type="ORF">RND71_028349</name>
</gene>
<reference evidence="10" key="1">
    <citation type="submission" date="2023-12" db="EMBL/GenBank/DDBJ databases">
        <title>Genome assembly of Anisodus tanguticus.</title>
        <authorList>
            <person name="Wang Y.-J."/>
        </authorList>
    </citation>
    <scope>NUCLEOTIDE SEQUENCE</scope>
    <source>
        <strain evidence="10">KB-2021</strain>
        <tissue evidence="10">Leaf</tissue>
    </source>
</reference>
<feature type="compositionally biased region" description="Basic and acidic residues" evidence="8">
    <location>
        <begin position="500"/>
        <end position="518"/>
    </location>
</feature>
<dbReference type="SUPFAM" id="SSF56112">
    <property type="entry name" value="Protein kinase-like (PK-like)"/>
    <property type="match status" value="1"/>
</dbReference>
<name>A0AAE1RJL7_9SOLA</name>
<evidence type="ECO:0000256" key="1">
    <source>
        <dbReference type="ARBA" id="ARBA00006485"/>
    </source>
</evidence>
<organism evidence="10 11">
    <name type="scientific">Anisodus tanguticus</name>
    <dbReference type="NCBI Taxonomy" id="243964"/>
    <lineage>
        <taxon>Eukaryota</taxon>
        <taxon>Viridiplantae</taxon>
        <taxon>Streptophyta</taxon>
        <taxon>Embryophyta</taxon>
        <taxon>Tracheophyta</taxon>
        <taxon>Spermatophyta</taxon>
        <taxon>Magnoliopsida</taxon>
        <taxon>eudicotyledons</taxon>
        <taxon>Gunneridae</taxon>
        <taxon>Pentapetalae</taxon>
        <taxon>asterids</taxon>
        <taxon>lamiids</taxon>
        <taxon>Solanales</taxon>
        <taxon>Solanaceae</taxon>
        <taxon>Solanoideae</taxon>
        <taxon>Hyoscyameae</taxon>
        <taxon>Anisodus</taxon>
    </lineage>
</organism>
<dbReference type="PROSITE" id="PS00108">
    <property type="entry name" value="PROTEIN_KINASE_ST"/>
    <property type="match status" value="1"/>
</dbReference>
<feature type="domain" description="Protein kinase" evidence="9">
    <location>
        <begin position="143"/>
        <end position="427"/>
    </location>
</feature>
<dbReference type="Pfam" id="PF00069">
    <property type="entry name" value="Pkinase"/>
    <property type="match status" value="1"/>
</dbReference>
<evidence type="ECO:0000256" key="6">
    <source>
        <dbReference type="ARBA" id="ARBA00022840"/>
    </source>
</evidence>
<dbReference type="GO" id="GO:0005524">
    <property type="term" value="F:ATP binding"/>
    <property type="evidence" value="ECO:0007669"/>
    <property type="project" value="UniProtKB-UniRule"/>
</dbReference>
<dbReference type="InterPro" id="IPR050108">
    <property type="entry name" value="CDK"/>
</dbReference>
<evidence type="ECO:0000256" key="2">
    <source>
        <dbReference type="ARBA" id="ARBA00022527"/>
    </source>
</evidence>
<evidence type="ECO:0000256" key="3">
    <source>
        <dbReference type="ARBA" id="ARBA00022679"/>
    </source>
</evidence>
<keyword evidence="11" id="KW-1185">Reference proteome</keyword>
<dbReference type="GO" id="GO:0032968">
    <property type="term" value="P:positive regulation of transcription elongation by RNA polymerase II"/>
    <property type="evidence" value="ECO:0007669"/>
    <property type="project" value="TreeGrafter"/>
</dbReference>
<keyword evidence="3" id="KW-0808">Transferase</keyword>
<dbReference type="Gene3D" id="3.30.200.20">
    <property type="entry name" value="Phosphorylase Kinase, domain 1"/>
    <property type="match status" value="1"/>
</dbReference>
<feature type="region of interest" description="Disordered" evidence="8">
    <location>
        <begin position="500"/>
        <end position="532"/>
    </location>
</feature>
<dbReference type="FunFam" id="1.10.510.10:FF:000043">
    <property type="entry name" value="probable serine/threonine-protein kinase At1g54610"/>
    <property type="match status" value="1"/>
</dbReference>
<feature type="binding site" evidence="7">
    <location>
        <position position="172"/>
    </location>
    <ligand>
        <name>ATP</name>
        <dbReference type="ChEBI" id="CHEBI:30616"/>
    </ligand>
</feature>
<evidence type="ECO:0000256" key="8">
    <source>
        <dbReference type="SAM" id="MobiDB-lite"/>
    </source>
</evidence>
<dbReference type="FunFam" id="3.30.200.20:FF:000021">
    <property type="entry name" value="probable serine/threonine-protein kinase At1g54610"/>
    <property type="match status" value="1"/>
</dbReference>
<sequence length="714" mass="79868">MGCICSKGSSEDEYAFEHDKEKEKELDKSVQMVAPLQREEIKVDLVNPKIEIPMKSKSKRTSESMHATKVEDDGKTRIIERPKEGHHKRRSTVDFGVQQSISRVVSMPNGVRGELGAAGWPSWLTSVAADAIQGWLPRSAESFEKLNKIGQGTYSSVYKARDLKSNKIVAMKKVRFVNMDPESVRFMAREISILRRLDHPNVMKLEALVTSRISGSLYLVFEYMEHDLAGLAAAPRVKFTEAEIKCYMQQLLGGLEHCHSRGVLHRDIKGSNLLIDDNGVLKIGDFGLATTFEPNQTQPLTSRVVTLWYRAPELLLGATEYGVAIDMWSAGCILAELFGGKPIMPGRTEVEQMHKIFKLCGSPSEEYWKKSKLPHATSFKPQHPYKRCVTDTFKDFPPSALALVDILLSIEPEKRGTASSALNSEVTKLCSSAPYNGDSDSLYHDWKHFLPHSHLSKYDYNINNWKLQSLFFSTKPLPCDPSILPKYPPSKEYDAKIREEEARRRKAESVKGYGDESLSKSSRKSKGESTTESNAGQVGLLLFSQKELNKAVHFVTAMVFALQGQSNISISVKYNPLEESGTGFPIEPPRVKNRNGFTHSTSVIHPNAAGYARKVKEDSSVSQHGGEFLRQGSHKSRAVGDFSSVHSKRDDGSSYGNSTIYVPKKSRLLCSGPLVPPGGSMEDMLKEHERQIQEAVRKARLEKGRTKKNCYDYN</sequence>
<dbReference type="InterPro" id="IPR008271">
    <property type="entry name" value="Ser/Thr_kinase_AS"/>
</dbReference>
<dbReference type="InterPro" id="IPR011009">
    <property type="entry name" value="Kinase-like_dom_sf"/>
</dbReference>
<dbReference type="EMBL" id="JAVYJV010000015">
    <property type="protein sequence ID" value="KAK4352831.1"/>
    <property type="molecule type" value="Genomic_DNA"/>
</dbReference>
<keyword evidence="4 7" id="KW-0547">Nucleotide-binding</keyword>
<comment type="caution">
    <text evidence="10">The sequence shown here is derived from an EMBL/GenBank/DDBJ whole genome shotgun (WGS) entry which is preliminary data.</text>
</comment>
<evidence type="ECO:0000313" key="11">
    <source>
        <dbReference type="Proteomes" id="UP001291623"/>
    </source>
</evidence>
<dbReference type="GO" id="GO:0000307">
    <property type="term" value="C:cyclin-dependent protein kinase holoenzyme complex"/>
    <property type="evidence" value="ECO:0007669"/>
    <property type="project" value="TreeGrafter"/>
</dbReference>
<dbReference type="PROSITE" id="PS50011">
    <property type="entry name" value="PROTEIN_KINASE_DOM"/>
    <property type="match status" value="1"/>
</dbReference>
<keyword evidence="6 7" id="KW-0067">ATP-binding</keyword>
<proteinExistence type="inferred from homology"/>
<keyword evidence="5" id="KW-0418">Kinase</keyword>
<protein>
    <recommendedName>
        <fullName evidence="9">Protein kinase domain-containing protein</fullName>
    </recommendedName>
</protein>
<feature type="region of interest" description="Disordered" evidence="8">
    <location>
        <begin position="620"/>
        <end position="656"/>
    </location>
</feature>
<dbReference type="PROSITE" id="PS00107">
    <property type="entry name" value="PROTEIN_KINASE_ATP"/>
    <property type="match status" value="1"/>
</dbReference>
<dbReference type="Gene3D" id="1.10.510.10">
    <property type="entry name" value="Transferase(Phosphotransferase) domain 1"/>
    <property type="match status" value="1"/>
</dbReference>
<dbReference type="AlphaFoldDB" id="A0AAE1RJL7"/>
<evidence type="ECO:0000259" key="9">
    <source>
        <dbReference type="PROSITE" id="PS50011"/>
    </source>
</evidence>
<evidence type="ECO:0000256" key="4">
    <source>
        <dbReference type="ARBA" id="ARBA00022741"/>
    </source>
</evidence>
<evidence type="ECO:0000256" key="7">
    <source>
        <dbReference type="PROSITE-ProRule" id="PRU10141"/>
    </source>
</evidence>
<dbReference type="CDD" id="cd07840">
    <property type="entry name" value="STKc_CDK9_like"/>
    <property type="match status" value="1"/>
</dbReference>
<dbReference type="Proteomes" id="UP001291623">
    <property type="component" value="Unassembled WGS sequence"/>
</dbReference>
<dbReference type="GO" id="GO:0008353">
    <property type="term" value="F:RNA polymerase II CTD heptapeptide repeat kinase activity"/>
    <property type="evidence" value="ECO:0007669"/>
    <property type="project" value="TreeGrafter"/>
</dbReference>
<evidence type="ECO:0000313" key="10">
    <source>
        <dbReference type="EMBL" id="KAK4352831.1"/>
    </source>
</evidence>
<comment type="similarity">
    <text evidence="1">Belongs to the protein kinase superfamily. CMGC Ser/Thr protein kinase family. CDC2/CDKX subfamily.</text>
</comment>
<dbReference type="PANTHER" id="PTHR24056:SF384">
    <property type="entry name" value="PROTEIN KINASE SUPERFAMILY PROTEIN"/>
    <property type="match status" value="1"/>
</dbReference>
<dbReference type="SMART" id="SM00220">
    <property type="entry name" value="S_TKc"/>
    <property type="match status" value="1"/>
</dbReference>
<dbReference type="InterPro" id="IPR017441">
    <property type="entry name" value="Protein_kinase_ATP_BS"/>
</dbReference>
<feature type="region of interest" description="Disordered" evidence="8">
    <location>
        <begin position="1"/>
        <end position="23"/>
    </location>
</feature>
<dbReference type="GO" id="GO:0005634">
    <property type="term" value="C:nucleus"/>
    <property type="evidence" value="ECO:0007669"/>
    <property type="project" value="TreeGrafter"/>
</dbReference>
<evidence type="ECO:0000256" key="5">
    <source>
        <dbReference type="ARBA" id="ARBA00022777"/>
    </source>
</evidence>